<evidence type="ECO:0000256" key="8">
    <source>
        <dbReference type="SAM" id="Phobius"/>
    </source>
</evidence>
<dbReference type="Gene3D" id="1.20.1640.10">
    <property type="entry name" value="Multidrug efflux transporter AcrB transmembrane domain"/>
    <property type="match status" value="2"/>
</dbReference>
<feature type="transmembrane region" description="Helical" evidence="8">
    <location>
        <begin position="385"/>
        <end position="409"/>
    </location>
</feature>
<dbReference type="Gene3D" id="3.30.70.1440">
    <property type="entry name" value="Multidrug efflux transporter AcrB pore domain"/>
    <property type="match status" value="1"/>
</dbReference>
<dbReference type="Pfam" id="PF00873">
    <property type="entry name" value="ACR_tran"/>
    <property type="match status" value="1"/>
</dbReference>
<feature type="transmembrane region" description="Helical" evidence="8">
    <location>
        <begin position="430"/>
        <end position="450"/>
    </location>
</feature>
<feature type="transmembrane region" description="Helical" evidence="8">
    <location>
        <begin position="875"/>
        <end position="895"/>
    </location>
</feature>
<evidence type="ECO:0000256" key="6">
    <source>
        <dbReference type="ARBA" id="ARBA00022989"/>
    </source>
</evidence>
<proteinExistence type="predicted"/>
<evidence type="ECO:0000256" key="1">
    <source>
        <dbReference type="ARBA" id="ARBA00004429"/>
    </source>
</evidence>
<dbReference type="PANTHER" id="PTHR32063">
    <property type="match status" value="1"/>
</dbReference>
<dbReference type="PRINTS" id="PR00702">
    <property type="entry name" value="ACRIFLAVINRP"/>
</dbReference>
<accession>A0A0K2G9P1</accession>
<feature type="transmembrane region" description="Helical" evidence="8">
    <location>
        <begin position="333"/>
        <end position="352"/>
    </location>
</feature>
<evidence type="ECO:0000256" key="5">
    <source>
        <dbReference type="ARBA" id="ARBA00022692"/>
    </source>
</evidence>
<sequence>MTLSDLSIRRPVLATVMTLLLALFGALAFMELPVREYPAIEPPIVAVRTVYPGADAGIMETEVTTILEDSLSGIEGLKTIRSSSREEVSSITLEFHLSRNIDAAANDARDRVARVRRLLPKGIEDPLIAKEDGDANEILFLALLSDRHSELEITDFADRHIKDRLAALPGVSSVYLDGERRYAMRLWLDPDRLAARRLAVEDVELALTGQNVTLPSGRVESDRREFSVRTEGTLRTAEQFNRLIVAYRDGYPVRLEEIGRAELGAEDDRKAVRVNGRRAIGLGVVKHAQANTLEVARAVNRETTALRALLPDGMALLTPWDSSIAIEHSIREVFRAMGLSLLLVVAIIFVFLGHLRATLIPAVVIPAAILGTFVLMYALGFSINMLTLLGFVLTIGLVVDDAIVVLENIYRRIESGERPLEAARAGIREIGFAVMATTLALVAVFLPIVFLPGATGRLFAELAVAVAGSVLISGFIALTLTPAMCARLLRSRGESAHGRAGGLMAAAVQAYRHLLRAFLHAQGTVLASGVVAMALGLALILTLPSELAPFEDTGWFVVHLTAPEGATMRYTDDYTRQMEQLYAPIAEIESTYTVVARGSRPTQVNRAASWTMLKDWDTRTRTQAAILQELEPRLSAITGVNAFAVSPPPFNQDADKPPAQLVIGGASYEALDVAAQRIKDATARSMVLTTFDSDLDMNKPELVVAVNREKAADLGVPIGTVARTLETLLGGLKVTTFIRDGKEYPVIVKIADERRARPADIENLYVGAQTGALIPLANLVTVTESVSPKQLNHYGKLRSVTVSAGIAPGFSLGEALDELERIVRTHLPPGATIRYTGQTQELKESHGRLTVTFLLALAVIYLVLAAQFESFLHPVIILLSVPPAVVGAVVALKATGGTLNIYSQIGLVMLIGLVSKNAILIVEFTNQLRARGAALDTAVVEAAARRLRPILMTTLATLLGALPLALATGAGAAGRRQIGVVVIGGLMLSTALTLFLVPAVYRLLARRVHREAPVRYEPAVPPAADAVSSVADLR</sequence>
<feature type="transmembrane region" description="Helical" evidence="8">
    <location>
        <begin position="359"/>
        <end position="379"/>
    </location>
</feature>
<keyword evidence="3" id="KW-1003">Cell membrane</keyword>
<protein>
    <submittedName>
        <fullName evidence="9">Putative Multidrug efflux transporter</fullName>
    </submittedName>
</protein>
<feature type="transmembrane region" description="Helical" evidence="8">
    <location>
        <begin position="950"/>
        <end position="972"/>
    </location>
</feature>
<keyword evidence="4" id="KW-0997">Cell inner membrane</keyword>
<keyword evidence="5 8" id="KW-0812">Transmembrane</keyword>
<dbReference type="STRING" id="42253.NITMOv2_0882"/>
<dbReference type="Gene3D" id="3.30.70.1430">
    <property type="entry name" value="Multidrug efflux transporter AcrB pore domain"/>
    <property type="match status" value="2"/>
</dbReference>
<organism evidence="9 10">
    <name type="scientific">Nitrospira moscoviensis</name>
    <dbReference type="NCBI Taxonomy" id="42253"/>
    <lineage>
        <taxon>Bacteria</taxon>
        <taxon>Pseudomonadati</taxon>
        <taxon>Nitrospirota</taxon>
        <taxon>Nitrospiria</taxon>
        <taxon>Nitrospirales</taxon>
        <taxon>Nitrospiraceae</taxon>
        <taxon>Nitrospira</taxon>
    </lineage>
</organism>
<dbReference type="GO" id="GO:0005886">
    <property type="term" value="C:plasma membrane"/>
    <property type="evidence" value="ECO:0007669"/>
    <property type="project" value="UniProtKB-SubCell"/>
</dbReference>
<dbReference type="Gene3D" id="3.30.70.1320">
    <property type="entry name" value="Multidrug efflux transporter AcrB pore domain like"/>
    <property type="match status" value="1"/>
</dbReference>
<dbReference type="Proteomes" id="UP000069205">
    <property type="component" value="Chromosome"/>
</dbReference>
<dbReference type="Gene3D" id="3.30.2090.10">
    <property type="entry name" value="Multidrug efflux transporter AcrB TolC docking domain, DN and DC subdomains"/>
    <property type="match status" value="2"/>
</dbReference>
<feature type="transmembrane region" description="Helical" evidence="8">
    <location>
        <begin position="901"/>
        <end position="922"/>
    </location>
</feature>
<feature type="transmembrane region" description="Helical" evidence="8">
    <location>
        <begin position="462"/>
        <end position="489"/>
    </location>
</feature>
<dbReference type="SUPFAM" id="SSF82714">
    <property type="entry name" value="Multidrug efflux transporter AcrB TolC docking domain, DN and DC subdomains"/>
    <property type="match status" value="2"/>
</dbReference>
<keyword evidence="2" id="KW-0813">Transport</keyword>
<keyword evidence="6 8" id="KW-1133">Transmembrane helix</keyword>
<evidence type="ECO:0000256" key="4">
    <source>
        <dbReference type="ARBA" id="ARBA00022519"/>
    </source>
</evidence>
<evidence type="ECO:0000256" key="3">
    <source>
        <dbReference type="ARBA" id="ARBA00022475"/>
    </source>
</evidence>
<dbReference type="KEGG" id="nmv:NITMOv2_0882"/>
<name>A0A0K2G9P1_NITMO</name>
<dbReference type="SUPFAM" id="SSF82693">
    <property type="entry name" value="Multidrug efflux transporter AcrB pore domain, PN1, PN2, PC1 and PC2 subdomains"/>
    <property type="match status" value="3"/>
</dbReference>
<dbReference type="RefSeq" id="WP_053378673.1">
    <property type="nucleotide sequence ID" value="NZ_CP011801.1"/>
</dbReference>
<dbReference type="FunFam" id="1.20.1640.10:FF:000001">
    <property type="entry name" value="Efflux pump membrane transporter"/>
    <property type="match status" value="1"/>
</dbReference>
<dbReference type="InterPro" id="IPR027463">
    <property type="entry name" value="AcrB_DN_DC_subdom"/>
</dbReference>
<evidence type="ECO:0000256" key="7">
    <source>
        <dbReference type="ARBA" id="ARBA00023136"/>
    </source>
</evidence>
<dbReference type="OrthoDB" id="9758234at2"/>
<dbReference type="AlphaFoldDB" id="A0A0K2G9P1"/>
<evidence type="ECO:0000256" key="2">
    <source>
        <dbReference type="ARBA" id="ARBA00022448"/>
    </source>
</evidence>
<keyword evidence="7 8" id="KW-0472">Membrane</keyword>
<feature type="transmembrane region" description="Helical" evidence="8">
    <location>
        <begin position="523"/>
        <end position="543"/>
    </location>
</feature>
<feature type="transmembrane region" description="Helical" evidence="8">
    <location>
        <begin position="849"/>
        <end position="868"/>
    </location>
</feature>
<dbReference type="GO" id="GO:0042910">
    <property type="term" value="F:xenobiotic transmembrane transporter activity"/>
    <property type="evidence" value="ECO:0007669"/>
    <property type="project" value="TreeGrafter"/>
</dbReference>
<keyword evidence="10" id="KW-1185">Reference proteome</keyword>
<dbReference type="InterPro" id="IPR001036">
    <property type="entry name" value="Acrflvin-R"/>
</dbReference>
<evidence type="ECO:0000313" key="10">
    <source>
        <dbReference type="Proteomes" id="UP000069205"/>
    </source>
</evidence>
<dbReference type="PATRIC" id="fig|42253.5.peg.864"/>
<dbReference type="SUPFAM" id="SSF82866">
    <property type="entry name" value="Multidrug efflux transporter AcrB transmembrane domain"/>
    <property type="match status" value="2"/>
</dbReference>
<evidence type="ECO:0000313" key="9">
    <source>
        <dbReference type="EMBL" id="ALA57317.1"/>
    </source>
</evidence>
<comment type="subcellular location">
    <subcellularLocation>
        <location evidence="1">Cell inner membrane</location>
        <topology evidence="1">Multi-pass membrane protein</topology>
    </subcellularLocation>
</comment>
<gene>
    <name evidence="9" type="ORF">NITMOv2_0882</name>
</gene>
<reference evidence="9 10" key="1">
    <citation type="journal article" date="2015" name="Proc. Natl. Acad. Sci. U.S.A.">
        <title>Expanded metabolic versatility of ubiquitous nitrite-oxidizing bacteria from the genus Nitrospira.</title>
        <authorList>
            <person name="Koch H."/>
            <person name="Lucker S."/>
            <person name="Albertsen M."/>
            <person name="Kitzinger K."/>
            <person name="Herbold C."/>
            <person name="Spieck E."/>
            <person name="Nielsen P.H."/>
            <person name="Wagner M."/>
            <person name="Daims H."/>
        </authorList>
    </citation>
    <scope>NUCLEOTIDE SEQUENCE [LARGE SCALE GENOMIC DNA]</scope>
    <source>
        <strain evidence="9 10">NSP M-1</strain>
    </source>
</reference>
<feature type="transmembrane region" description="Helical" evidence="8">
    <location>
        <begin position="978"/>
        <end position="1001"/>
    </location>
</feature>
<dbReference type="PANTHER" id="PTHR32063:SF14">
    <property type="entry name" value="BLL4319 PROTEIN"/>
    <property type="match status" value="1"/>
</dbReference>
<dbReference type="EMBL" id="CP011801">
    <property type="protein sequence ID" value="ALA57317.1"/>
    <property type="molecule type" value="Genomic_DNA"/>
</dbReference>